<proteinExistence type="predicted"/>
<dbReference type="EMBL" id="KZ369378">
    <property type="protein sequence ID" value="PIO10234.1"/>
    <property type="molecule type" value="Genomic_DNA"/>
</dbReference>
<accession>A0A2G9Q3R3</accession>
<reference evidence="2" key="1">
    <citation type="journal article" date="2017" name="Nat. Commun.">
        <title>The North American bullfrog draft genome provides insight into hormonal regulation of long noncoding RNA.</title>
        <authorList>
            <person name="Hammond S.A."/>
            <person name="Warren R.L."/>
            <person name="Vandervalk B.P."/>
            <person name="Kucuk E."/>
            <person name="Khan H."/>
            <person name="Gibb E.A."/>
            <person name="Pandoh P."/>
            <person name="Kirk H."/>
            <person name="Zhao Y."/>
            <person name="Jones M."/>
            <person name="Mungall A.J."/>
            <person name="Coope R."/>
            <person name="Pleasance S."/>
            <person name="Moore R.A."/>
            <person name="Holt R.A."/>
            <person name="Round J.M."/>
            <person name="Ohora S."/>
            <person name="Walle B.V."/>
            <person name="Veldhoen N."/>
            <person name="Helbing C.C."/>
            <person name="Birol I."/>
        </authorList>
    </citation>
    <scope>NUCLEOTIDE SEQUENCE [LARGE SCALE GENOMIC DNA]</scope>
</reference>
<organism evidence="1 2">
    <name type="scientific">Aquarana catesbeiana</name>
    <name type="common">American bullfrog</name>
    <name type="synonym">Rana catesbeiana</name>
    <dbReference type="NCBI Taxonomy" id="8400"/>
    <lineage>
        <taxon>Eukaryota</taxon>
        <taxon>Metazoa</taxon>
        <taxon>Chordata</taxon>
        <taxon>Craniata</taxon>
        <taxon>Vertebrata</taxon>
        <taxon>Euteleostomi</taxon>
        <taxon>Amphibia</taxon>
        <taxon>Batrachia</taxon>
        <taxon>Anura</taxon>
        <taxon>Neobatrachia</taxon>
        <taxon>Ranoidea</taxon>
        <taxon>Ranidae</taxon>
        <taxon>Aquarana</taxon>
    </lineage>
</organism>
<evidence type="ECO:0000313" key="1">
    <source>
        <dbReference type="EMBL" id="PIO10234.1"/>
    </source>
</evidence>
<evidence type="ECO:0000313" key="2">
    <source>
        <dbReference type="Proteomes" id="UP000228934"/>
    </source>
</evidence>
<dbReference type="AlphaFoldDB" id="A0A2G9Q3R3"/>
<name>A0A2G9Q3R3_AQUCT</name>
<keyword evidence="2" id="KW-1185">Reference proteome</keyword>
<dbReference type="Proteomes" id="UP000228934">
    <property type="component" value="Unassembled WGS sequence"/>
</dbReference>
<gene>
    <name evidence="1" type="ORF">AB205_0041560</name>
</gene>
<sequence>MPEKYKYPPNYPFLERRHSKVFRKMHGYFSHTAYAYHKLHPKTHFAITPKYGDTTCVRLLHSVSTYRGPTCRGAPSGVLECPGQF</sequence>
<protein>
    <submittedName>
        <fullName evidence="1">Uncharacterized protein</fullName>
    </submittedName>
</protein>